<protein>
    <submittedName>
        <fullName evidence="4">Acetylornithine deacetylase (ArgE), putative</fullName>
    </submittedName>
</protein>
<organism evidence="4 5">
    <name type="scientific">Penicillium digitatum</name>
    <name type="common">Green mold</name>
    <dbReference type="NCBI Taxonomy" id="36651"/>
    <lineage>
        <taxon>Eukaryota</taxon>
        <taxon>Fungi</taxon>
        <taxon>Dikarya</taxon>
        <taxon>Ascomycota</taxon>
        <taxon>Pezizomycotina</taxon>
        <taxon>Eurotiomycetes</taxon>
        <taxon>Eurotiomycetidae</taxon>
        <taxon>Eurotiales</taxon>
        <taxon>Aspergillaceae</taxon>
        <taxon>Penicillium</taxon>
    </lineage>
</organism>
<dbReference type="Pfam" id="PF01546">
    <property type="entry name" value="Peptidase_M20"/>
    <property type="match status" value="1"/>
</dbReference>
<dbReference type="VEuPathDB" id="FungiDB:PDIP_33450"/>
<comment type="similarity">
    <text evidence="1">Belongs to the peptidase M20A family.</text>
</comment>
<dbReference type="SUPFAM" id="SSF53187">
    <property type="entry name" value="Zn-dependent exopeptidases"/>
    <property type="match status" value="1"/>
</dbReference>
<dbReference type="SUPFAM" id="SSF55031">
    <property type="entry name" value="Bacterial exopeptidase dimerisation domain"/>
    <property type="match status" value="1"/>
</dbReference>
<dbReference type="KEGG" id="pdp:PDIP_33450"/>
<evidence type="ECO:0000256" key="3">
    <source>
        <dbReference type="ARBA" id="ARBA00022801"/>
    </source>
</evidence>
<dbReference type="PANTHER" id="PTHR43808">
    <property type="entry name" value="ACETYLORNITHINE DEACETYLASE"/>
    <property type="match status" value="1"/>
</dbReference>
<evidence type="ECO:0000313" key="4">
    <source>
        <dbReference type="EMBL" id="QQK45786.1"/>
    </source>
</evidence>
<dbReference type="GO" id="GO:0046872">
    <property type="term" value="F:metal ion binding"/>
    <property type="evidence" value="ECO:0007669"/>
    <property type="project" value="UniProtKB-KW"/>
</dbReference>
<reference evidence="4 5" key="1">
    <citation type="submission" date="2020-08" db="EMBL/GenBank/DDBJ databases">
        <title>The completed genome sequence of the pathogenic ascomycete fungus Penicillium digitatum.</title>
        <authorList>
            <person name="Wang M."/>
        </authorList>
    </citation>
    <scope>NUCLEOTIDE SEQUENCE [LARGE SCALE GENOMIC DNA]</scope>
    <source>
        <strain evidence="4 5">PdW03</strain>
    </source>
</reference>
<dbReference type="Gene3D" id="3.40.630.10">
    <property type="entry name" value="Zn peptidases"/>
    <property type="match status" value="1"/>
</dbReference>
<dbReference type="EMBL" id="CP060777">
    <property type="protein sequence ID" value="QQK45786.1"/>
    <property type="molecule type" value="Genomic_DNA"/>
</dbReference>
<evidence type="ECO:0000256" key="1">
    <source>
        <dbReference type="ARBA" id="ARBA00006247"/>
    </source>
</evidence>
<keyword evidence="3" id="KW-0378">Hydrolase</keyword>
<dbReference type="AlphaFoldDB" id="A0A7T7BN82"/>
<sequence>MFNGHTDTVSLSSYEAEPLYGLFGTKNGKEAIFGRGCLDMKGGLAVWLAALAATKASGRIPRGDVFVAAVSDEEDASQGSQDDIEAGWSADAAVLPGPIHGAILAAHKGFLWVEVDILGVAAHGFDPASVEDAIMFAGSFLQALEKYQSQLPVDDFLGHGSLHCGFITGGEEPSSYPTKCTITVEYRIVPAKTEESILGDISALLKAIAEQKVGFKYAEGDCLCLSCAGDQA</sequence>
<evidence type="ECO:0000256" key="2">
    <source>
        <dbReference type="ARBA" id="ARBA00022723"/>
    </source>
</evidence>
<dbReference type="InterPro" id="IPR036264">
    <property type="entry name" value="Bact_exopeptidase_dim_dom"/>
</dbReference>
<dbReference type="GO" id="GO:0016787">
    <property type="term" value="F:hydrolase activity"/>
    <property type="evidence" value="ECO:0007669"/>
    <property type="project" value="UniProtKB-KW"/>
</dbReference>
<dbReference type="InterPro" id="IPR050072">
    <property type="entry name" value="Peptidase_M20A"/>
</dbReference>
<dbReference type="Gene3D" id="3.30.70.360">
    <property type="match status" value="1"/>
</dbReference>
<accession>A0A7T7BN82</accession>
<dbReference type="InterPro" id="IPR002933">
    <property type="entry name" value="Peptidase_M20"/>
</dbReference>
<dbReference type="PANTHER" id="PTHR43808:SF25">
    <property type="entry name" value="PEPTIDASE M20 DIMERISATION DOMAIN-CONTAINING PROTEIN"/>
    <property type="match status" value="1"/>
</dbReference>
<keyword evidence="2" id="KW-0479">Metal-binding</keyword>
<name>A0A7T7BN82_PENDI</name>
<dbReference type="RefSeq" id="XP_014535949.1">
    <property type="nucleotide sequence ID" value="XM_014680463.1"/>
</dbReference>
<dbReference type="Proteomes" id="UP000595662">
    <property type="component" value="Chromosome 4"/>
</dbReference>
<dbReference type="GeneID" id="26231665"/>
<gene>
    <name evidence="4" type="ORF">Pdw03_0684</name>
</gene>
<dbReference type="OMA" id="AIFGRGC"/>
<evidence type="ECO:0000313" key="5">
    <source>
        <dbReference type="Proteomes" id="UP000595662"/>
    </source>
</evidence>
<proteinExistence type="inferred from homology"/>